<gene>
    <name evidence="14" type="ORF">SI7747_05006515</name>
</gene>
<accession>A0A7I8IRB4</accession>
<dbReference type="PANTHER" id="PTHR48056:SF61">
    <property type="entry name" value="PROTEIN KINASE DOMAIN-CONTAINING PROTEIN"/>
    <property type="match status" value="1"/>
</dbReference>
<dbReference type="SMART" id="SM00369">
    <property type="entry name" value="LRR_TYP"/>
    <property type="match status" value="5"/>
</dbReference>
<evidence type="ECO:0000313" key="14">
    <source>
        <dbReference type="EMBL" id="CAA2620346.1"/>
    </source>
</evidence>
<dbReference type="FunFam" id="3.30.200.20:FF:000479">
    <property type="entry name" value="Putative inactive leucine-rich repeat receptor-like protein kinase"/>
    <property type="match status" value="1"/>
</dbReference>
<dbReference type="SUPFAM" id="SSF56112">
    <property type="entry name" value="Protein kinase-like (PK-like)"/>
    <property type="match status" value="1"/>
</dbReference>
<dbReference type="EMBL" id="LR743592">
    <property type="protein sequence ID" value="CAA2620346.1"/>
    <property type="molecule type" value="Genomic_DNA"/>
</dbReference>
<reference evidence="14 15" key="1">
    <citation type="submission" date="2019-12" db="EMBL/GenBank/DDBJ databases">
        <authorList>
            <person name="Scholz U."/>
            <person name="Mascher M."/>
            <person name="Fiebig A."/>
        </authorList>
    </citation>
    <scope>NUCLEOTIDE SEQUENCE</scope>
</reference>
<dbReference type="Pfam" id="PF13855">
    <property type="entry name" value="LRR_8"/>
    <property type="match status" value="2"/>
</dbReference>
<dbReference type="PROSITE" id="PS00107">
    <property type="entry name" value="PROTEIN_KINASE_ATP"/>
    <property type="match status" value="1"/>
</dbReference>
<dbReference type="Gene3D" id="1.10.510.10">
    <property type="entry name" value="Transferase(Phosphotransferase) domain 1"/>
    <property type="match status" value="2"/>
</dbReference>
<dbReference type="GO" id="GO:0004672">
    <property type="term" value="F:protein kinase activity"/>
    <property type="evidence" value="ECO:0007669"/>
    <property type="project" value="InterPro"/>
</dbReference>
<evidence type="ECO:0000256" key="7">
    <source>
        <dbReference type="ARBA" id="ARBA00023170"/>
    </source>
</evidence>
<keyword evidence="3 11" id="KW-0812">Transmembrane</keyword>
<dbReference type="PANTHER" id="PTHR48056">
    <property type="entry name" value="LRR RECEPTOR-LIKE SERINE/THREONINE-PROTEIN KINASE-RELATED"/>
    <property type="match status" value="1"/>
</dbReference>
<evidence type="ECO:0000256" key="2">
    <source>
        <dbReference type="ARBA" id="ARBA00022614"/>
    </source>
</evidence>
<dbReference type="Pfam" id="PF00560">
    <property type="entry name" value="LRR_1"/>
    <property type="match status" value="2"/>
</dbReference>
<dbReference type="InterPro" id="IPR003591">
    <property type="entry name" value="Leu-rich_rpt_typical-subtyp"/>
</dbReference>
<dbReference type="GO" id="GO:0005524">
    <property type="term" value="F:ATP binding"/>
    <property type="evidence" value="ECO:0007669"/>
    <property type="project" value="UniProtKB-UniRule"/>
</dbReference>
<dbReference type="FunFam" id="3.80.10.10:FF:000380">
    <property type="entry name" value="Putative inactive leucine-rich repeat receptor-like protein kinase"/>
    <property type="match status" value="1"/>
</dbReference>
<keyword evidence="6 11" id="KW-0472">Membrane</keyword>
<dbReference type="InterPro" id="IPR050647">
    <property type="entry name" value="Plant_LRR-RLKs"/>
</dbReference>
<keyword evidence="4" id="KW-0677">Repeat</keyword>
<evidence type="ECO:0000256" key="1">
    <source>
        <dbReference type="ARBA" id="ARBA00004162"/>
    </source>
</evidence>
<dbReference type="SUPFAM" id="SSF52058">
    <property type="entry name" value="L domain-like"/>
    <property type="match status" value="1"/>
</dbReference>
<dbReference type="InterPro" id="IPR001611">
    <property type="entry name" value="Leu-rich_rpt"/>
</dbReference>
<dbReference type="FunFam" id="1.10.510.10:FF:000657">
    <property type="entry name" value="Putative inactive leucine-rich repeat receptor-like protein kinase"/>
    <property type="match status" value="1"/>
</dbReference>
<dbReference type="GO" id="GO:0033612">
    <property type="term" value="F:receptor serine/threonine kinase binding"/>
    <property type="evidence" value="ECO:0007669"/>
    <property type="project" value="TreeGrafter"/>
</dbReference>
<evidence type="ECO:0000256" key="12">
    <source>
        <dbReference type="SAM" id="SignalP"/>
    </source>
</evidence>
<evidence type="ECO:0000256" key="8">
    <source>
        <dbReference type="ARBA" id="ARBA00023180"/>
    </source>
</evidence>
<keyword evidence="7" id="KW-0675">Receptor</keyword>
<evidence type="ECO:0000256" key="10">
    <source>
        <dbReference type="SAM" id="MobiDB-lite"/>
    </source>
</evidence>
<evidence type="ECO:0000313" key="15">
    <source>
        <dbReference type="Proteomes" id="UP001189122"/>
    </source>
</evidence>
<dbReference type="FunFam" id="3.80.10.10:FF:000155">
    <property type="entry name" value="Putative inactive leucine-rich repeat receptor-like protein kinase"/>
    <property type="match status" value="1"/>
</dbReference>
<sequence>MVSSRALVVVFLSCFCLLPGTQQLQSSQTEVLQQLRKQLEYPRHLDAWNYAGDLCSAPPSPFLTVACEANTITELKIVGDKPAKVSNFDGHPVAGQTLSAFFSVDSFVTTLSRLNSLKVVILVSLGIWGPLPDKIHRLYSLQVLDLSSNFLYGSIPPRISAMGMLHTMTLDANFFNDTVPDWFDSLSNLTVLSLKNNRLQGPLPRSIGGVTALTTLALSKNNISGRVPDLGSLSSLEILDLRDNQLDSEIPPMPRGMVTILLSRNSLAGKIPHQLGELSRLQHLDLSYNLLQGTPPASLFSLPNLSYLSLASNMLSGSLSSKLACGGQLGTLPPCLSDISNGRVIKFSGNCLSDDSSRQHESSFCREDRIVGKGGKNRYIGLLICAIGGAFVVMLVLLLMLLYFYRRHRHGRAKAETRLLQNPALENYSTGFSSELFANARYVSQPVKLGSQVMPTYRVFSLEELREATDNFSRLSFIGEGSHGKVYKGRLENGSQVAVKCLALFKKYSIRNLNLRLDLLSKLRHPHLVCLLGHCVDGSSDDSSVHRVFLVYEYIPHGNLHSHLSEISMEKFLTWPERLAILIGIAKATHFLHTGILPGFFNNKLKTHNVLLDEHYIAKISDYGLSIITEEIDKHEDDVYSFGLIILETLTGPAQAARGKPFCSTKWTSFSRQEGRKQIIDPTVLGTAADESLSLVISITDKCLSSESSLRPSIEDVLWNLQYAARCRPPPTEISGQTPPRRHEIRRESPAMSVPSLAR</sequence>
<evidence type="ECO:0000256" key="3">
    <source>
        <dbReference type="ARBA" id="ARBA00022692"/>
    </source>
</evidence>
<feature type="region of interest" description="Disordered" evidence="10">
    <location>
        <begin position="729"/>
        <end position="759"/>
    </location>
</feature>
<feature type="chain" id="PRO_5029874819" description="Protein kinase domain-containing protein" evidence="12">
    <location>
        <begin position="24"/>
        <end position="759"/>
    </location>
</feature>
<dbReference type="InterPro" id="IPR032675">
    <property type="entry name" value="LRR_dom_sf"/>
</dbReference>
<evidence type="ECO:0000256" key="11">
    <source>
        <dbReference type="SAM" id="Phobius"/>
    </source>
</evidence>
<keyword evidence="15" id="KW-1185">Reference proteome</keyword>
<dbReference type="AlphaFoldDB" id="A0A7I8IRB4"/>
<dbReference type="InterPro" id="IPR011009">
    <property type="entry name" value="Kinase-like_dom_sf"/>
</dbReference>
<evidence type="ECO:0000256" key="9">
    <source>
        <dbReference type="PROSITE-ProRule" id="PRU10141"/>
    </source>
</evidence>
<organism evidence="14">
    <name type="scientific">Spirodela intermedia</name>
    <name type="common">Intermediate duckweed</name>
    <dbReference type="NCBI Taxonomy" id="51605"/>
    <lineage>
        <taxon>Eukaryota</taxon>
        <taxon>Viridiplantae</taxon>
        <taxon>Streptophyta</taxon>
        <taxon>Embryophyta</taxon>
        <taxon>Tracheophyta</taxon>
        <taxon>Spermatophyta</taxon>
        <taxon>Magnoliopsida</taxon>
        <taxon>Liliopsida</taxon>
        <taxon>Araceae</taxon>
        <taxon>Lemnoideae</taxon>
        <taxon>Spirodela</taxon>
    </lineage>
</organism>
<keyword evidence="2" id="KW-0433">Leucine-rich repeat</keyword>
<dbReference type="Gene3D" id="3.80.10.10">
    <property type="entry name" value="Ribonuclease Inhibitor"/>
    <property type="match status" value="2"/>
</dbReference>
<dbReference type="Proteomes" id="UP001189122">
    <property type="component" value="Unassembled WGS sequence"/>
</dbReference>
<dbReference type="InterPro" id="IPR001245">
    <property type="entry name" value="Ser-Thr/Tyr_kinase_cat_dom"/>
</dbReference>
<name>A0A7I8IRB4_SPIIN</name>
<keyword evidence="5 11" id="KW-1133">Transmembrane helix</keyword>
<feature type="binding site" evidence="9">
    <location>
        <position position="500"/>
    </location>
    <ligand>
        <name>ATP</name>
        <dbReference type="ChEBI" id="CHEBI:30616"/>
    </ligand>
</feature>
<dbReference type="InterPro" id="IPR000719">
    <property type="entry name" value="Prot_kinase_dom"/>
</dbReference>
<dbReference type="EMBL" id="CACRZD030000005">
    <property type="protein sequence ID" value="CAA6660096.1"/>
    <property type="molecule type" value="Genomic_DNA"/>
</dbReference>
<feature type="domain" description="Protein kinase" evidence="13">
    <location>
        <begin position="472"/>
        <end position="724"/>
    </location>
</feature>
<comment type="subcellular location">
    <subcellularLocation>
        <location evidence="1">Cell membrane</location>
        <topology evidence="1">Single-pass membrane protein</topology>
    </subcellularLocation>
</comment>
<protein>
    <recommendedName>
        <fullName evidence="13">Protein kinase domain-containing protein</fullName>
    </recommendedName>
</protein>
<evidence type="ECO:0000256" key="5">
    <source>
        <dbReference type="ARBA" id="ARBA00022989"/>
    </source>
</evidence>
<keyword evidence="12" id="KW-0732">Signal</keyword>
<dbReference type="GO" id="GO:0005886">
    <property type="term" value="C:plasma membrane"/>
    <property type="evidence" value="ECO:0007669"/>
    <property type="project" value="UniProtKB-SubCell"/>
</dbReference>
<feature type="signal peptide" evidence="12">
    <location>
        <begin position="1"/>
        <end position="23"/>
    </location>
</feature>
<dbReference type="PROSITE" id="PS50011">
    <property type="entry name" value="PROTEIN_KINASE_DOM"/>
    <property type="match status" value="1"/>
</dbReference>
<evidence type="ECO:0000256" key="6">
    <source>
        <dbReference type="ARBA" id="ARBA00023136"/>
    </source>
</evidence>
<dbReference type="Pfam" id="PF07714">
    <property type="entry name" value="PK_Tyr_Ser-Thr"/>
    <property type="match status" value="1"/>
</dbReference>
<feature type="transmembrane region" description="Helical" evidence="11">
    <location>
        <begin position="379"/>
        <end position="405"/>
    </location>
</feature>
<keyword evidence="8" id="KW-0325">Glycoprotein</keyword>
<keyword evidence="9" id="KW-0067">ATP-binding</keyword>
<keyword evidence="9" id="KW-0547">Nucleotide-binding</keyword>
<evidence type="ECO:0000259" key="13">
    <source>
        <dbReference type="PROSITE" id="PS50011"/>
    </source>
</evidence>
<evidence type="ECO:0000256" key="4">
    <source>
        <dbReference type="ARBA" id="ARBA00022737"/>
    </source>
</evidence>
<proteinExistence type="predicted"/>
<dbReference type="Gene3D" id="3.30.200.20">
    <property type="entry name" value="Phosphorylase Kinase, domain 1"/>
    <property type="match status" value="1"/>
</dbReference>
<dbReference type="InterPro" id="IPR017441">
    <property type="entry name" value="Protein_kinase_ATP_BS"/>
</dbReference>